<name>A0A158SZY9_HAEIF</name>
<comment type="caution">
    <text evidence="1">The sequence shown here is derived from an EMBL/GenBank/DDBJ whole genome shotgun (WGS) entry which is preliminary data.</text>
</comment>
<evidence type="ECO:0000313" key="1">
    <source>
        <dbReference type="EMBL" id="KIS36433.1"/>
    </source>
</evidence>
<dbReference type="AlphaFoldDB" id="A0A158SZY9"/>
<reference evidence="1 2" key="1">
    <citation type="submission" date="2014-05" db="EMBL/GenBank/DDBJ databases">
        <title>Methylome analysis of the phasevarions of Haemophilus influenzae.</title>
        <authorList>
            <person name="Atack J.M."/>
            <person name="Fox K.L."/>
            <person name="Power P.M."/>
            <person name="Clark T."/>
            <person name="Jurcisek J."/>
            <person name="Korlach J."/>
            <person name="Bakaletz L.O."/>
            <person name="Jennings M.P."/>
        </authorList>
    </citation>
    <scope>NUCLEOTIDE SEQUENCE [LARGE SCALE GENOMIC DNA]</scope>
    <source>
        <strain evidence="1 2">1209</strain>
    </source>
</reference>
<dbReference type="EMBL" id="JMQP01000002">
    <property type="protein sequence ID" value="KIS36433.1"/>
    <property type="molecule type" value="Genomic_DNA"/>
</dbReference>
<protein>
    <submittedName>
        <fullName evidence="1">Uncharacterized protein</fullName>
    </submittedName>
</protein>
<evidence type="ECO:0000313" key="2">
    <source>
        <dbReference type="Proteomes" id="UP000050700"/>
    </source>
</evidence>
<proteinExistence type="predicted"/>
<gene>
    <name evidence="1" type="ORF">NTHI1209_02083</name>
</gene>
<sequence length="34" mass="3923">MPKSWKTTKLGSECYQVLILYSKIIPVLRQDLLG</sequence>
<organism evidence="1 2">
    <name type="scientific">Haemophilus influenzae</name>
    <dbReference type="NCBI Taxonomy" id="727"/>
    <lineage>
        <taxon>Bacteria</taxon>
        <taxon>Pseudomonadati</taxon>
        <taxon>Pseudomonadota</taxon>
        <taxon>Gammaproteobacteria</taxon>
        <taxon>Pasteurellales</taxon>
        <taxon>Pasteurellaceae</taxon>
        <taxon>Haemophilus</taxon>
    </lineage>
</organism>
<accession>A0A158SZY9</accession>
<dbReference type="Proteomes" id="UP000050700">
    <property type="component" value="Unassembled WGS sequence"/>
</dbReference>